<evidence type="ECO:0000313" key="1">
    <source>
        <dbReference type="EMBL" id="KAF8571124.1"/>
    </source>
</evidence>
<reference evidence="1 2" key="1">
    <citation type="submission" date="2019-07" db="EMBL/GenBank/DDBJ databases">
        <title>Annotation for the trematode Paragonimus westermani.</title>
        <authorList>
            <person name="Choi Y.-J."/>
        </authorList>
    </citation>
    <scope>NUCLEOTIDE SEQUENCE [LARGE SCALE GENOMIC DNA]</scope>
    <source>
        <strain evidence="1">180907_Pwestermani</strain>
    </source>
</reference>
<protein>
    <submittedName>
        <fullName evidence="1">Uncharacterized protein</fullName>
    </submittedName>
</protein>
<name>A0A8T0DVC0_9TREM</name>
<dbReference type="AlphaFoldDB" id="A0A8T0DVC0"/>
<sequence length="95" mass="11014">MLKSDDLCIELQSSGLCSRKSTRMYPYFLITPLALCHKIYFRFQPLFCNEVLLACELLHSYFLQVLRSSSLIFPYLLALELNHLYGCGVVSPRFN</sequence>
<keyword evidence="2" id="KW-1185">Reference proteome</keyword>
<organism evidence="1 2">
    <name type="scientific">Paragonimus westermani</name>
    <dbReference type="NCBI Taxonomy" id="34504"/>
    <lineage>
        <taxon>Eukaryota</taxon>
        <taxon>Metazoa</taxon>
        <taxon>Spiralia</taxon>
        <taxon>Lophotrochozoa</taxon>
        <taxon>Platyhelminthes</taxon>
        <taxon>Trematoda</taxon>
        <taxon>Digenea</taxon>
        <taxon>Plagiorchiida</taxon>
        <taxon>Troglotremata</taxon>
        <taxon>Troglotrematidae</taxon>
        <taxon>Paragonimus</taxon>
    </lineage>
</organism>
<evidence type="ECO:0000313" key="2">
    <source>
        <dbReference type="Proteomes" id="UP000699462"/>
    </source>
</evidence>
<accession>A0A8T0DVC0</accession>
<gene>
    <name evidence="1" type="ORF">P879_09236</name>
</gene>
<dbReference type="Proteomes" id="UP000699462">
    <property type="component" value="Unassembled WGS sequence"/>
</dbReference>
<dbReference type="EMBL" id="JTDF01000696">
    <property type="protein sequence ID" value="KAF8571124.1"/>
    <property type="molecule type" value="Genomic_DNA"/>
</dbReference>
<proteinExistence type="predicted"/>
<comment type="caution">
    <text evidence="1">The sequence shown here is derived from an EMBL/GenBank/DDBJ whole genome shotgun (WGS) entry which is preliminary data.</text>
</comment>